<dbReference type="Pfam" id="PF08922">
    <property type="entry name" value="DUF1905"/>
    <property type="match status" value="1"/>
</dbReference>
<dbReference type="KEGG" id="hhy:Halhy_6452"/>
<protein>
    <submittedName>
        <fullName evidence="1">Uncharacterized protein</fullName>
    </submittedName>
</protein>
<gene>
    <name evidence="1" type="ordered locus">Halhy_6452</name>
</gene>
<dbReference type="Proteomes" id="UP000008461">
    <property type="component" value="Chromosome"/>
</dbReference>
<dbReference type="SUPFAM" id="SSF141694">
    <property type="entry name" value="AF2212/PG0164-like"/>
    <property type="match status" value="1"/>
</dbReference>
<reference evidence="1 2" key="1">
    <citation type="journal article" date="2011" name="Stand. Genomic Sci.">
        <title>Complete genome sequence of Haliscomenobacter hydrossis type strain (O).</title>
        <authorList>
            <consortium name="US DOE Joint Genome Institute (JGI-PGF)"/>
            <person name="Daligault H."/>
            <person name="Lapidus A."/>
            <person name="Zeytun A."/>
            <person name="Nolan M."/>
            <person name="Lucas S."/>
            <person name="Del Rio T.G."/>
            <person name="Tice H."/>
            <person name="Cheng J.F."/>
            <person name="Tapia R."/>
            <person name="Han C."/>
            <person name="Goodwin L."/>
            <person name="Pitluck S."/>
            <person name="Liolios K."/>
            <person name="Pagani I."/>
            <person name="Ivanova N."/>
            <person name="Huntemann M."/>
            <person name="Mavromatis K."/>
            <person name="Mikhailova N."/>
            <person name="Pati A."/>
            <person name="Chen A."/>
            <person name="Palaniappan K."/>
            <person name="Land M."/>
            <person name="Hauser L."/>
            <person name="Brambilla E.M."/>
            <person name="Rohde M."/>
            <person name="Verbarg S."/>
            <person name="Goker M."/>
            <person name="Bristow J."/>
            <person name="Eisen J.A."/>
            <person name="Markowitz V."/>
            <person name="Hugenholtz P."/>
            <person name="Kyrpides N.C."/>
            <person name="Klenk H.P."/>
            <person name="Woyke T."/>
        </authorList>
    </citation>
    <scope>NUCLEOTIDE SEQUENCE [LARGE SCALE GENOMIC DNA]</scope>
    <source>
        <strain evidence="2">ATCC 27775 / DSM 1100 / LMG 10767 / O</strain>
    </source>
</reference>
<organism evidence="1 2">
    <name type="scientific">Haliscomenobacter hydrossis (strain ATCC 27775 / DSM 1100 / LMG 10767 / O)</name>
    <dbReference type="NCBI Taxonomy" id="760192"/>
    <lineage>
        <taxon>Bacteria</taxon>
        <taxon>Pseudomonadati</taxon>
        <taxon>Bacteroidota</taxon>
        <taxon>Saprospiria</taxon>
        <taxon>Saprospirales</taxon>
        <taxon>Haliscomenobacteraceae</taxon>
        <taxon>Haliscomenobacter</taxon>
    </lineage>
</organism>
<sequence length="82" mass="9512">MSPTPLVDKEFLIEKRAAQSGFDMSNWTYVIIPDIPPEYKARGGTMRVRGFIDSYELKQHNLLPMKDQRMFLPLNAAVRKKN</sequence>
<dbReference type="InterPro" id="IPR037079">
    <property type="entry name" value="AF2212/PG0164-like_sf"/>
</dbReference>
<accession>F4KR82</accession>
<dbReference type="Gene3D" id="2.40.30.100">
    <property type="entry name" value="AF2212/PG0164-like"/>
    <property type="match status" value="1"/>
</dbReference>
<proteinExistence type="predicted"/>
<dbReference type="eggNOG" id="COG4430">
    <property type="taxonomic scope" value="Bacteria"/>
</dbReference>
<dbReference type="EMBL" id="CP002691">
    <property type="protein sequence ID" value="AEE54269.1"/>
    <property type="molecule type" value="Genomic_DNA"/>
</dbReference>
<dbReference type="AlphaFoldDB" id="F4KR82"/>
<evidence type="ECO:0000313" key="2">
    <source>
        <dbReference type="Proteomes" id="UP000008461"/>
    </source>
</evidence>
<dbReference type="STRING" id="760192.Halhy_6452"/>
<evidence type="ECO:0000313" key="1">
    <source>
        <dbReference type="EMBL" id="AEE54269.1"/>
    </source>
</evidence>
<dbReference type="HOGENOM" id="CLU_2553536_0_0_10"/>
<dbReference type="InterPro" id="IPR015018">
    <property type="entry name" value="DUF1905"/>
</dbReference>
<dbReference type="RefSeq" id="WP_013768787.1">
    <property type="nucleotide sequence ID" value="NC_015510.1"/>
</dbReference>
<dbReference type="OrthoDB" id="8246703at2"/>
<reference key="2">
    <citation type="submission" date="2011-04" db="EMBL/GenBank/DDBJ databases">
        <title>Complete sequence of chromosome of Haliscomenobacter hydrossis DSM 1100.</title>
        <authorList>
            <consortium name="US DOE Joint Genome Institute (JGI-PGF)"/>
            <person name="Lucas S."/>
            <person name="Han J."/>
            <person name="Lapidus A."/>
            <person name="Bruce D."/>
            <person name="Goodwin L."/>
            <person name="Pitluck S."/>
            <person name="Peters L."/>
            <person name="Kyrpides N."/>
            <person name="Mavromatis K."/>
            <person name="Ivanova N."/>
            <person name="Ovchinnikova G."/>
            <person name="Pagani I."/>
            <person name="Daligault H."/>
            <person name="Detter J.C."/>
            <person name="Han C."/>
            <person name="Land M."/>
            <person name="Hauser L."/>
            <person name="Markowitz V."/>
            <person name="Cheng J.-F."/>
            <person name="Hugenholtz P."/>
            <person name="Woyke T."/>
            <person name="Wu D."/>
            <person name="Verbarg S."/>
            <person name="Frueling A."/>
            <person name="Brambilla E."/>
            <person name="Klenk H.-P."/>
            <person name="Eisen J.A."/>
        </authorList>
    </citation>
    <scope>NUCLEOTIDE SEQUENCE</scope>
    <source>
        <strain>DSM 1100</strain>
    </source>
</reference>
<keyword evidence="2" id="KW-1185">Reference proteome</keyword>
<name>F4KR82_HALH1</name>